<protein>
    <recommendedName>
        <fullName evidence="1">IPT/TIG domain-containing protein</fullName>
    </recommendedName>
</protein>
<name>X1FRF9_9ZZZZ</name>
<proteinExistence type="predicted"/>
<dbReference type="InterPro" id="IPR002909">
    <property type="entry name" value="IPT_dom"/>
</dbReference>
<gene>
    <name evidence="2" type="ORF">S03H2_37313</name>
</gene>
<sequence>VIETDSSDDDGNLYTYFIIDEYPAGKYKIWATDCNDYQEINYFTLTPDIDLDEYTGTVGEEIVVTGTGFAANSEVNITFDGDGVAIDKTNEDGSFSGTTFDVPESYNGNHTVKATDEDGNYTTVEFATTELITISAKTAAAGTGVTVSGTGFLADSDIAIQLANDKVAVTESDDNGSFSDSFVVPAMVKGTYKIKISDGTNSAYTDFTILSATTINPAMGNVGTEVTVSGAGFAPNATVLVKYDKTQVVKTTTDENGTFETSFSAPVSEHGDHTVTITD</sequence>
<evidence type="ECO:0000259" key="1">
    <source>
        <dbReference type="Pfam" id="PF01833"/>
    </source>
</evidence>
<evidence type="ECO:0000313" key="2">
    <source>
        <dbReference type="EMBL" id="GAH48271.1"/>
    </source>
</evidence>
<feature type="non-terminal residue" evidence="2">
    <location>
        <position position="279"/>
    </location>
</feature>
<dbReference type="AlphaFoldDB" id="X1FRF9"/>
<dbReference type="EMBL" id="BARU01022962">
    <property type="protein sequence ID" value="GAH48271.1"/>
    <property type="molecule type" value="Genomic_DNA"/>
</dbReference>
<accession>X1FRF9</accession>
<comment type="caution">
    <text evidence="2">The sequence shown here is derived from an EMBL/GenBank/DDBJ whole genome shotgun (WGS) entry which is preliminary data.</text>
</comment>
<dbReference type="Pfam" id="PF01833">
    <property type="entry name" value="TIG"/>
    <property type="match status" value="2"/>
</dbReference>
<feature type="non-terminal residue" evidence="2">
    <location>
        <position position="1"/>
    </location>
</feature>
<feature type="domain" description="IPT/TIG" evidence="1">
    <location>
        <begin position="213"/>
        <end position="277"/>
    </location>
</feature>
<dbReference type="Gene3D" id="2.60.40.10">
    <property type="entry name" value="Immunoglobulins"/>
    <property type="match status" value="3"/>
</dbReference>
<dbReference type="InterPro" id="IPR013783">
    <property type="entry name" value="Ig-like_fold"/>
</dbReference>
<reference evidence="2" key="1">
    <citation type="journal article" date="2014" name="Front. Microbiol.">
        <title>High frequency of phylogenetically diverse reductive dehalogenase-homologous genes in deep subseafloor sedimentary metagenomes.</title>
        <authorList>
            <person name="Kawai M."/>
            <person name="Futagami T."/>
            <person name="Toyoda A."/>
            <person name="Takaki Y."/>
            <person name="Nishi S."/>
            <person name="Hori S."/>
            <person name="Arai W."/>
            <person name="Tsubouchi T."/>
            <person name="Morono Y."/>
            <person name="Uchiyama I."/>
            <person name="Ito T."/>
            <person name="Fujiyama A."/>
            <person name="Inagaki F."/>
            <person name="Takami H."/>
        </authorList>
    </citation>
    <scope>NUCLEOTIDE SEQUENCE</scope>
    <source>
        <strain evidence="2">Expedition CK06-06</strain>
    </source>
</reference>
<organism evidence="2">
    <name type="scientific">marine sediment metagenome</name>
    <dbReference type="NCBI Taxonomy" id="412755"/>
    <lineage>
        <taxon>unclassified sequences</taxon>
        <taxon>metagenomes</taxon>
        <taxon>ecological metagenomes</taxon>
    </lineage>
</organism>
<feature type="domain" description="IPT/TIG" evidence="1">
    <location>
        <begin position="138"/>
        <end position="208"/>
    </location>
</feature>